<organism evidence="3 4">
    <name type="scientific">Sneathiella sedimenti</name>
    <dbReference type="NCBI Taxonomy" id="2816034"/>
    <lineage>
        <taxon>Bacteria</taxon>
        <taxon>Pseudomonadati</taxon>
        <taxon>Pseudomonadota</taxon>
        <taxon>Alphaproteobacteria</taxon>
        <taxon>Sneathiellales</taxon>
        <taxon>Sneathiellaceae</taxon>
        <taxon>Sneathiella</taxon>
    </lineage>
</organism>
<evidence type="ECO:0000313" key="4">
    <source>
        <dbReference type="Proteomes" id="UP000664761"/>
    </source>
</evidence>
<dbReference type="RefSeq" id="WP_207042416.1">
    <property type="nucleotide sequence ID" value="NZ_JAFLNC010000001.1"/>
</dbReference>
<name>A0ABS3F2H5_9PROT</name>
<dbReference type="InterPro" id="IPR051321">
    <property type="entry name" value="PHA/PHB_synthase"/>
</dbReference>
<dbReference type="InterPro" id="IPR010915">
    <property type="entry name" value="PHB_depoly_PhaZ"/>
</dbReference>
<sequence>MTSVNVGEYDVLYQFNEMQKLALSPVRMAAQIYSQLLKSPFNPVSDTPQAQTLAAGLDLFSETTQYHGKPAFGLTSTNIDMRTVAVTEEIVHRKTFCQLKHFKRDTTRKDPKLLIVAPMSGHFATLLRGTVETMMPNHDVYITDWRDAANVPVFEGRFDLDDYIDYIIDYLEILGPDTHVMAVCQPGVPVLAAVALMSEDNNPNVPLSVTLMGSPIDTRRHPTEPCKLAMNHSIEWFEHTVISHVPLGYPGAFRRVYPGFLQLSGFVSMNFGRHMEAHIKQFDHLVEGDGDSADRHRAFYAEYNAVMDLTAEYYLQTIETVFQKQALAKGEMMYRGDRLVRTDLIKKTALMTVEGELDDISGIGQTVAAHDICTGLPDSMKTHYEQKGVGHYGVFNGSKFRSTIAPRISDFILNHEPHNRVRLALVPSNETKNAPAKPAPAKPAEAKAVVEKAPEIKPAAKKTASPETSTGKQPEAKTTVTEAAPVKAAPAKAPAKKAPVKAAPAKATPTKSTPARAATAKSAPAAQKTQKKAKPATRARRQPTKKA</sequence>
<dbReference type="EMBL" id="JAFLNC010000001">
    <property type="protein sequence ID" value="MBO0332722.1"/>
    <property type="molecule type" value="Genomic_DNA"/>
</dbReference>
<dbReference type="Pfam" id="PF06850">
    <property type="entry name" value="PHB_depo_C"/>
    <property type="match status" value="1"/>
</dbReference>
<dbReference type="SUPFAM" id="SSF53474">
    <property type="entry name" value="alpha/beta-Hydrolases"/>
    <property type="match status" value="1"/>
</dbReference>
<feature type="domain" description="PHB de-polymerase C-terminal" evidence="2">
    <location>
        <begin position="213"/>
        <end position="414"/>
    </location>
</feature>
<keyword evidence="4" id="KW-1185">Reference proteome</keyword>
<feature type="compositionally biased region" description="Basic residues" evidence="1">
    <location>
        <begin position="529"/>
        <end position="547"/>
    </location>
</feature>
<evidence type="ECO:0000259" key="2">
    <source>
        <dbReference type="Pfam" id="PF06850"/>
    </source>
</evidence>
<feature type="compositionally biased region" description="Basic and acidic residues" evidence="1">
    <location>
        <begin position="444"/>
        <end position="455"/>
    </location>
</feature>
<evidence type="ECO:0000313" key="3">
    <source>
        <dbReference type="EMBL" id="MBO0332722.1"/>
    </source>
</evidence>
<feature type="region of interest" description="Disordered" evidence="1">
    <location>
        <begin position="426"/>
        <end position="547"/>
    </location>
</feature>
<dbReference type="PANTHER" id="PTHR36837:SF4">
    <property type="entry name" value="BLR0908 PROTEIN"/>
    <property type="match status" value="1"/>
</dbReference>
<gene>
    <name evidence="3" type="ORF">J0X12_03795</name>
</gene>
<proteinExistence type="predicted"/>
<comment type="caution">
    <text evidence="3">The sequence shown here is derived from an EMBL/GenBank/DDBJ whole genome shotgun (WGS) entry which is preliminary data.</text>
</comment>
<feature type="compositionally biased region" description="Low complexity" evidence="1">
    <location>
        <begin position="500"/>
        <end position="528"/>
    </location>
</feature>
<reference evidence="3 4" key="1">
    <citation type="submission" date="2021-03" db="EMBL/GenBank/DDBJ databases">
        <title>Sneathiella sp. CAU 1612 isolated from Kang Won-do.</title>
        <authorList>
            <person name="Kim W."/>
        </authorList>
    </citation>
    <scope>NUCLEOTIDE SEQUENCE [LARGE SCALE GENOMIC DNA]</scope>
    <source>
        <strain evidence="3 4">CAU 1612</strain>
    </source>
</reference>
<accession>A0ABS3F2H5</accession>
<dbReference type="InterPro" id="IPR009656">
    <property type="entry name" value="PHB_depo_C"/>
</dbReference>
<dbReference type="NCBIfam" id="TIGR01849">
    <property type="entry name" value="PHB_depoly_PhaZ"/>
    <property type="match status" value="1"/>
</dbReference>
<dbReference type="InterPro" id="IPR029058">
    <property type="entry name" value="AB_hydrolase_fold"/>
</dbReference>
<feature type="compositionally biased region" description="Low complexity" evidence="1">
    <location>
        <begin position="476"/>
        <end position="493"/>
    </location>
</feature>
<protein>
    <submittedName>
        <fullName evidence="3">Polyhydroxyalkanoate depolymerase</fullName>
    </submittedName>
</protein>
<dbReference type="PANTHER" id="PTHR36837">
    <property type="entry name" value="POLY(3-HYDROXYALKANOATE) POLYMERASE SUBUNIT PHAC"/>
    <property type="match status" value="1"/>
</dbReference>
<dbReference type="Proteomes" id="UP000664761">
    <property type="component" value="Unassembled WGS sequence"/>
</dbReference>
<evidence type="ECO:0000256" key="1">
    <source>
        <dbReference type="SAM" id="MobiDB-lite"/>
    </source>
</evidence>